<accession>A0A1T5DQH8</accession>
<dbReference type="STRING" id="619805.SAMN05660477_00926"/>
<evidence type="ECO:0000313" key="3">
    <source>
        <dbReference type="Proteomes" id="UP000191112"/>
    </source>
</evidence>
<name>A0A1T5DQH8_9FLAO</name>
<keyword evidence="3" id="KW-1185">Reference proteome</keyword>
<keyword evidence="1" id="KW-0812">Transmembrane</keyword>
<keyword evidence="1" id="KW-1133">Transmembrane helix</keyword>
<organism evidence="2 3">
    <name type="scientific">Soonwooa buanensis</name>
    <dbReference type="NCBI Taxonomy" id="619805"/>
    <lineage>
        <taxon>Bacteria</taxon>
        <taxon>Pseudomonadati</taxon>
        <taxon>Bacteroidota</taxon>
        <taxon>Flavobacteriia</taxon>
        <taxon>Flavobacteriales</taxon>
        <taxon>Weeksellaceae</taxon>
        <taxon>Chryseobacterium group</taxon>
        <taxon>Soonwooa</taxon>
    </lineage>
</organism>
<dbReference type="EMBL" id="FUYZ01000002">
    <property type="protein sequence ID" value="SKB73942.1"/>
    <property type="molecule type" value="Genomic_DNA"/>
</dbReference>
<proteinExistence type="predicted"/>
<gene>
    <name evidence="2" type="ORF">SAMN05660477_00926</name>
</gene>
<keyword evidence="1" id="KW-0472">Membrane</keyword>
<evidence type="ECO:0000256" key="1">
    <source>
        <dbReference type="SAM" id="Phobius"/>
    </source>
</evidence>
<dbReference type="Proteomes" id="UP000191112">
    <property type="component" value="Unassembled WGS sequence"/>
</dbReference>
<evidence type="ECO:0000313" key="2">
    <source>
        <dbReference type="EMBL" id="SKB73942.1"/>
    </source>
</evidence>
<evidence type="ECO:0008006" key="4">
    <source>
        <dbReference type="Google" id="ProtNLM"/>
    </source>
</evidence>
<dbReference type="OrthoDB" id="768539at2"/>
<feature type="transmembrane region" description="Helical" evidence="1">
    <location>
        <begin position="12"/>
        <end position="33"/>
    </location>
</feature>
<feature type="transmembrane region" description="Helical" evidence="1">
    <location>
        <begin position="53"/>
        <end position="70"/>
    </location>
</feature>
<dbReference type="RefSeq" id="WP_079666199.1">
    <property type="nucleotide sequence ID" value="NZ_FUYZ01000002.1"/>
</dbReference>
<protein>
    <recommendedName>
        <fullName evidence="4">PH domain-containing protein</fullName>
    </recommendedName>
</protein>
<reference evidence="2 3" key="1">
    <citation type="submission" date="2017-02" db="EMBL/GenBank/DDBJ databases">
        <authorList>
            <person name="Peterson S.W."/>
        </authorList>
    </citation>
    <scope>NUCLEOTIDE SEQUENCE [LARGE SCALE GENOMIC DNA]</scope>
    <source>
        <strain evidence="2 3">DSM 22323</strain>
    </source>
</reference>
<sequence>MKTYNFRQNPGAKTIIFAIVYFVVVFSICYFVFGGIDGMADRVNNLGAKAAGLLVGILILGPFVILLTFVSPKLKVEVSQDFHSIKTGKKQQNISFSEIGSMIVNDKKLNTLKIFDRNGNLISNFSSQNDPDALLEIAANISKFGFSKENTVLQFFGNEFDRITYTRA</sequence>
<dbReference type="AlphaFoldDB" id="A0A1T5DQH8"/>